<evidence type="ECO:0000256" key="1">
    <source>
        <dbReference type="SAM" id="MobiDB-lite"/>
    </source>
</evidence>
<feature type="region of interest" description="Disordered" evidence="1">
    <location>
        <begin position="97"/>
        <end position="123"/>
    </location>
</feature>
<dbReference type="HOGENOM" id="CLU_1730887_0_0_1"/>
<proteinExistence type="predicted"/>
<dbReference type="STRING" id="544711.F0UFH3"/>
<dbReference type="OMA" id="MCGQTDL"/>
<dbReference type="EMBL" id="DS990638">
    <property type="protein sequence ID" value="EGC44133.1"/>
    <property type="molecule type" value="Genomic_DNA"/>
</dbReference>
<accession>F0UFH3</accession>
<dbReference type="OrthoDB" id="5835829at2759"/>
<dbReference type="AlphaFoldDB" id="F0UFH3"/>
<evidence type="ECO:0000313" key="3">
    <source>
        <dbReference type="Proteomes" id="UP000008142"/>
    </source>
</evidence>
<dbReference type="Proteomes" id="UP000008142">
    <property type="component" value="Unassembled WGS sequence"/>
</dbReference>
<reference evidence="3" key="1">
    <citation type="submission" date="2008-07" db="EMBL/GenBank/DDBJ databases">
        <title>Annotation of Ajellomyces capsulatus strain H88.</title>
        <authorList>
            <person name="Champion M."/>
            <person name="Cuomo C."/>
            <person name="Ma L.-J."/>
            <person name="Henn M.R."/>
            <person name="Sil A."/>
            <person name="Goldman B."/>
            <person name="Young S.K."/>
            <person name="Kodira C.D."/>
            <person name="Zeng Q."/>
            <person name="Koehrsen M."/>
            <person name="Alvarado L."/>
            <person name="Berlin A."/>
            <person name="Borenstein D."/>
            <person name="Chen Z."/>
            <person name="Engels R."/>
            <person name="Freedman E."/>
            <person name="Gellesch M."/>
            <person name="Goldberg J."/>
            <person name="Griggs A."/>
            <person name="Gujja S."/>
            <person name="Heiman D."/>
            <person name="Hepburn T."/>
            <person name="Howarth C."/>
            <person name="Jen D."/>
            <person name="Larson L."/>
            <person name="Lewis B."/>
            <person name="Mehta T."/>
            <person name="Park D."/>
            <person name="Pearson M."/>
            <person name="Roberts A."/>
            <person name="Saif S."/>
            <person name="Shea T."/>
            <person name="Shenoy N."/>
            <person name="Sisk P."/>
            <person name="Stolte C."/>
            <person name="Sykes S."/>
            <person name="Walk T."/>
            <person name="White J."/>
            <person name="Yandava C."/>
            <person name="Klein B."/>
            <person name="McEwen J.G."/>
            <person name="Puccia R."/>
            <person name="Goldman G.H."/>
            <person name="Felipe M.S."/>
            <person name="Nino-Vega G."/>
            <person name="San-Blas G."/>
            <person name="Taylor J."/>
            <person name="Mendoza L."/>
            <person name="Galagan J."/>
            <person name="Nusbaum C."/>
            <person name="Birren B."/>
        </authorList>
    </citation>
    <scope>NUCLEOTIDE SEQUENCE [LARGE SCALE GENOMIC DNA]</scope>
    <source>
        <strain evidence="3">H88</strain>
    </source>
</reference>
<gene>
    <name evidence="2" type="ORF">HCEG_03348</name>
</gene>
<name>F0UFH3_AJEC8</name>
<sequence>MCGQTDLRQGGVGTNAKAADTGLPVLRPNIAIQIVGSLRRCSTNCGPAAGVENVYGPRVRLATHPTFKQLIEENGLELFLLSSVPSALASVELQLAQEDGSNEEVAYGPRQSKRDEDGDENTELERTLAASIRRYAGEQFRGEEQLEAFTE</sequence>
<organism evidence="3">
    <name type="scientific">Ajellomyces capsulatus (strain H88)</name>
    <name type="common">Darling's disease fungus</name>
    <name type="synonym">Histoplasma capsulatum</name>
    <dbReference type="NCBI Taxonomy" id="544711"/>
    <lineage>
        <taxon>Eukaryota</taxon>
        <taxon>Fungi</taxon>
        <taxon>Dikarya</taxon>
        <taxon>Ascomycota</taxon>
        <taxon>Pezizomycotina</taxon>
        <taxon>Eurotiomycetes</taxon>
        <taxon>Eurotiomycetidae</taxon>
        <taxon>Onygenales</taxon>
        <taxon>Ajellomycetaceae</taxon>
        <taxon>Histoplasma</taxon>
    </lineage>
</organism>
<evidence type="ECO:0000313" key="2">
    <source>
        <dbReference type="EMBL" id="EGC44133.1"/>
    </source>
</evidence>
<protein>
    <submittedName>
        <fullName evidence="2">Predicted protein</fullName>
    </submittedName>
</protein>